<dbReference type="Proteomes" id="UP000578112">
    <property type="component" value="Unassembled WGS sequence"/>
</dbReference>
<keyword evidence="2" id="KW-0808">Transferase</keyword>
<keyword evidence="2" id="KW-0489">Methyltransferase</keyword>
<dbReference type="Gene3D" id="3.40.50.150">
    <property type="entry name" value="Vaccinia Virus protein VP39"/>
    <property type="match status" value="1"/>
</dbReference>
<dbReference type="GO" id="GO:0032259">
    <property type="term" value="P:methylation"/>
    <property type="evidence" value="ECO:0007669"/>
    <property type="project" value="UniProtKB-KW"/>
</dbReference>
<dbReference type="InterPro" id="IPR036390">
    <property type="entry name" value="WH_DNA-bd_sf"/>
</dbReference>
<feature type="domain" description="Methyltransferase" evidence="1">
    <location>
        <begin position="160"/>
        <end position="254"/>
    </location>
</feature>
<sequence length="335" mass="36522">MTIVARLGADPPARLFNSALAAYAVVTAWEVGLLDELRAAGRLDIARFAREHDLHEPSVRAVLSALEWAEVVRVSDDAHEARTADAFPEIYATKGFFGWLLGGCGELLRTGGVVAQGGSWGRGLIRRDAGRIGTGTADFGRQFIDPVLDRMLEGIDYTCIADLGCGNGDRLVRAVLARPGSRGVGIDIAPDAIELARKRVAEAGLLDRVVLVEADVCRLEPRPEFADVDVATCFLMGHDFWPRENCLAVLDGFRAVFPRLGGIALGDTYRSERSPGADLPILTLGFEYVHALMDKYVPTLGEWRDVFPDSGWRCQAEHDVTLPPNTKIFHLVRAS</sequence>
<reference evidence="2 3" key="1">
    <citation type="submission" date="2020-08" db="EMBL/GenBank/DDBJ databases">
        <title>Sequencing the genomes of 1000 actinobacteria strains.</title>
        <authorList>
            <person name="Klenk H.-P."/>
        </authorList>
    </citation>
    <scope>NUCLEOTIDE SEQUENCE [LARGE SCALE GENOMIC DNA]</scope>
    <source>
        <strain evidence="2 3">DSM 43149</strain>
    </source>
</reference>
<dbReference type="SUPFAM" id="SSF46785">
    <property type="entry name" value="Winged helix' DNA-binding domain"/>
    <property type="match status" value="1"/>
</dbReference>
<comment type="caution">
    <text evidence="2">The sequence shown here is derived from an EMBL/GenBank/DDBJ whole genome shotgun (WGS) entry which is preliminary data.</text>
</comment>
<name>A0A7W7I1U2_9ACTN</name>
<gene>
    <name evidence="2" type="ORF">BJ971_005479</name>
</gene>
<dbReference type="InterPro" id="IPR029063">
    <property type="entry name" value="SAM-dependent_MTases_sf"/>
</dbReference>
<dbReference type="RefSeq" id="WP_184996055.1">
    <property type="nucleotide sequence ID" value="NZ_BOMK01000026.1"/>
</dbReference>
<keyword evidence="3" id="KW-1185">Reference proteome</keyword>
<dbReference type="InterPro" id="IPR036388">
    <property type="entry name" value="WH-like_DNA-bd_sf"/>
</dbReference>
<proteinExistence type="predicted"/>
<dbReference type="InterPro" id="IPR041698">
    <property type="entry name" value="Methyltransf_25"/>
</dbReference>
<evidence type="ECO:0000313" key="3">
    <source>
        <dbReference type="Proteomes" id="UP000578112"/>
    </source>
</evidence>
<evidence type="ECO:0000313" key="2">
    <source>
        <dbReference type="EMBL" id="MBB4764923.1"/>
    </source>
</evidence>
<dbReference type="CDD" id="cd02440">
    <property type="entry name" value="AdoMet_MTases"/>
    <property type="match status" value="1"/>
</dbReference>
<evidence type="ECO:0000259" key="1">
    <source>
        <dbReference type="Pfam" id="PF13649"/>
    </source>
</evidence>
<dbReference type="Gene3D" id="1.10.10.10">
    <property type="entry name" value="Winged helix-like DNA-binding domain superfamily/Winged helix DNA-binding domain"/>
    <property type="match status" value="1"/>
</dbReference>
<dbReference type="Pfam" id="PF13649">
    <property type="entry name" value="Methyltransf_25"/>
    <property type="match status" value="1"/>
</dbReference>
<dbReference type="AlphaFoldDB" id="A0A7W7I1U2"/>
<dbReference type="SUPFAM" id="SSF53335">
    <property type="entry name" value="S-adenosyl-L-methionine-dependent methyltransferases"/>
    <property type="match status" value="1"/>
</dbReference>
<dbReference type="EMBL" id="JACHNH010000001">
    <property type="protein sequence ID" value="MBB4764923.1"/>
    <property type="molecule type" value="Genomic_DNA"/>
</dbReference>
<accession>A0A7W7I1U2</accession>
<dbReference type="GO" id="GO:0008168">
    <property type="term" value="F:methyltransferase activity"/>
    <property type="evidence" value="ECO:0007669"/>
    <property type="project" value="UniProtKB-KW"/>
</dbReference>
<organism evidence="2 3">
    <name type="scientific">Actinoplanes digitatis</name>
    <dbReference type="NCBI Taxonomy" id="1868"/>
    <lineage>
        <taxon>Bacteria</taxon>
        <taxon>Bacillati</taxon>
        <taxon>Actinomycetota</taxon>
        <taxon>Actinomycetes</taxon>
        <taxon>Micromonosporales</taxon>
        <taxon>Micromonosporaceae</taxon>
        <taxon>Actinoplanes</taxon>
    </lineage>
</organism>
<protein>
    <submittedName>
        <fullName evidence="2">SAM-dependent methyltransferase</fullName>
    </submittedName>
</protein>